<sequence>MMVFAGLRGKRSRHIAAFKPVSPETLALFIAVLSGDFSINGFRNRDLQQNSSEALPQTFDT</sequence>
<proteinExistence type="predicted"/>
<evidence type="ECO:0000313" key="3">
    <source>
        <dbReference type="EMBL" id="VFK76907.1"/>
    </source>
</evidence>
<dbReference type="EMBL" id="CAADFQ010000082">
    <property type="protein sequence ID" value="VFK34723.1"/>
    <property type="molecule type" value="Genomic_DNA"/>
</dbReference>
<reference evidence="1" key="1">
    <citation type="submission" date="2019-02" db="EMBL/GenBank/DDBJ databases">
        <authorList>
            <person name="Gruber-Vodicka R. H."/>
            <person name="Seah K. B. B."/>
        </authorList>
    </citation>
    <scope>NUCLEOTIDE SEQUENCE</scope>
    <source>
        <strain evidence="1">BECK_BZ197</strain>
        <strain evidence="3">BECK_BZ198</strain>
        <strain evidence="2">BECK_BZ199</strain>
    </source>
</reference>
<organism evidence="1">
    <name type="scientific">Candidatus Kentrum sp. MB</name>
    <dbReference type="NCBI Taxonomy" id="2138164"/>
    <lineage>
        <taxon>Bacteria</taxon>
        <taxon>Pseudomonadati</taxon>
        <taxon>Pseudomonadota</taxon>
        <taxon>Gammaproteobacteria</taxon>
        <taxon>Candidatus Kentrum</taxon>
    </lineage>
</organism>
<name>A0A450XQH9_9GAMM</name>
<dbReference type="AlphaFoldDB" id="A0A450XQH9"/>
<evidence type="ECO:0000313" key="2">
    <source>
        <dbReference type="EMBL" id="VFK34723.1"/>
    </source>
</evidence>
<dbReference type="EMBL" id="CAADFO010000083">
    <property type="protein sequence ID" value="VFK31418.1"/>
    <property type="molecule type" value="Genomic_DNA"/>
</dbReference>
<dbReference type="EMBL" id="CAADGH010000083">
    <property type="protein sequence ID" value="VFK76907.1"/>
    <property type="molecule type" value="Genomic_DNA"/>
</dbReference>
<accession>A0A450XQH9</accession>
<gene>
    <name evidence="1" type="ORF">BECKMB1821G_GA0114241_108312</name>
    <name evidence="3" type="ORF">BECKMB1821H_GA0114242_10831</name>
    <name evidence="2" type="ORF">BECKMB1821I_GA0114274_10821</name>
</gene>
<evidence type="ECO:0000313" key="1">
    <source>
        <dbReference type="EMBL" id="VFK31418.1"/>
    </source>
</evidence>
<protein>
    <submittedName>
        <fullName evidence="1">Uncharacterized protein</fullName>
    </submittedName>
</protein>